<keyword evidence="3" id="KW-1185">Reference proteome</keyword>
<proteinExistence type="predicted"/>
<organism evidence="2 3">
    <name type="scientific">Pseudomonas amygdali pv. lachrymans</name>
    <name type="common">Pseudomonas syringae pv. lachrymans</name>
    <dbReference type="NCBI Taxonomy" id="53707"/>
    <lineage>
        <taxon>Bacteria</taxon>
        <taxon>Pseudomonadati</taxon>
        <taxon>Pseudomonadota</taxon>
        <taxon>Gammaproteobacteria</taxon>
        <taxon>Pseudomonadales</taxon>
        <taxon>Pseudomonadaceae</taxon>
        <taxon>Pseudomonas</taxon>
        <taxon>Pseudomonas amygdali</taxon>
    </lineage>
</organism>
<dbReference type="EMBL" id="LGLK01000057">
    <property type="protein sequence ID" value="KPC18109.1"/>
    <property type="molecule type" value="Genomic_DNA"/>
</dbReference>
<dbReference type="EMBL" id="LGLK01000057">
    <property type="protein sequence ID" value="KPC17150.1"/>
    <property type="molecule type" value="Genomic_DNA"/>
</dbReference>
<dbReference type="RefSeq" id="WP_268810865.1">
    <property type="nucleotide sequence ID" value="NZ_LGLK01000057.1"/>
</dbReference>
<comment type="caution">
    <text evidence="2">The sequence shown here is derived from an EMBL/GenBank/DDBJ whole genome shotgun (WGS) entry which is preliminary data.</text>
</comment>
<gene>
    <name evidence="1" type="ORF">AC499_0352</name>
    <name evidence="2" type="ORF">AC499_1311</name>
</gene>
<evidence type="ECO:0000313" key="1">
    <source>
        <dbReference type="EMBL" id="KPC17150.1"/>
    </source>
</evidence>
<dbReference type="Proteomes" id="UP000037943">
    <property type="component" value="Unassembled WGS sequence"/>
</dbReference>
<reference evidence="2 3" key="1">
    <citation type="submission" date="2015-07" db="EMBL/GenBank/DDBJ databases">
        <authorList>
            <person name="O'Brien H.E."/>
            <person name="Thakur S."/>
            <person name="Gong Y."/>
            <person name="Wang P.W."/>
            <person name="Guttman D.S."/>
        </authorList>
    </citation>
    <scope>NUCLEOTIDE SEQUENCE [LARGE SCALE GENOMIC DNA]</scope>
    <source>
        <strain evidence="2 3">107</strain>
    </source>
</reference>
<evidence type="ECO:0000313" key="2">
    <source>
        <dbReference type="EMBL" id="KPC18109.1"/>
    </source>
</evidence>
<sequence>MEKLKQIMITINHDLGKAKRAQFENGLNELMPQVGARDDG</sequence>
<reference evidence="2 3" key="2">
    <citation type="submission" date="2015-10" db="EMBL/GenBank/DDBJ databases">
        <title>Comparative genomics and high-throughput reverse genetic screens identify a new phytobacterial MAMP and an Arabidopsis receptor required for immune elicitation.</title>
        <authorList>
            <person name="Mott G.A."/>
            <person name="Thakur S."/>
            <person name="Wang P.W."/>
            <person name="Desveaux D."/>
            <person name="Guttman D.S."/>
        </authorList>
    </citation>
    <scope>NUCLEOTIDE SEQUENCE [LARGE SCALE GENOMIC DNA]</scope>
    <source>
        <strain evidence="2 3">107</strain>
    </source>
</reference>
<protein>
    <submittedName>
        <fullName evidence="2">Uncharacterized protein</fullName>
    </submittedName>
</protein>
<accession>A0ABR5KTI8</accession>
<name>A0ABR5KTI8_PSEAV</name>
<evidence type="ECO:0000313" key="3">
    <source>
        <dbReference type="Proteomes" id="UP000037943"/>
    </source>
</evidence>